<accession>A0AC35GBX6</accession>
<evidence type="ECO:0000313" key="1">
    <source>
        <dbReference type="Proteomes" id="UP000887580"/>
    </source>
</evidence>
<name>A0AC35GBX6_9BILA</name>
<dbReference type="WBParaSite" id="PS1159_v2.g3359.t1">
    <property type="protein sequence ID" value="PS1159_v2.g3359.t1"/>
    <property type="gene ID" value="PS1159_v2.g3359"/>
</dbReference>
<organism evidence="1 2">
    <name type="scientific">Panagrolaimus sp. PS1159</name>
    <dbReference type="NCBI Taxonomy" id="55785"/>
    <lineage>
        <taxon>Eukaryota</taxon>
        <taxon>Metazoa</taxon>
        <taxon>Ecdysozoa</taxon>
        <taxon>Nematoda</taxon>
        <taxon>Chromadorea</taxon>
        <taxon>Rhabditida</taxon>
        <taxon>Tylenchina</taxon>
        <taxon>Panagrolaimomorpha</taxon>
        <taxon>Panagrolaimoidea</taxon>
        <taxon>Panagrolaimidae</taxon>
        <taxon>Panagrolaimus</taxon>
    </lineage>
</organism>
<evidence type="ECO:0000313" key="2">
    <source>
        <dbReference type="WBParaSite" id="PS1159_v2.g3359.t1"/>
    </source>
</evidence>
<proteinExistence type="predicted"/>
<sequence>MILRQPEVTDSKKQGPKEIVDINVKIRGFHTNSGTSNTIMCLFSESDDTYAGPWKVSTTSEVLNKEANIDLLSVFAIEFQFERCQYIKLDM</sequence>
<protein>
    <submittedName>
        <fullName evidence="2">MATH domain-containing protein</fullName>
    </submittedName>
</protein>
<reference evidence="2" key="1">
    <citation type="submission" date="2022-11" db="UniProtKB">
        <authorList>
            <consortium name="WormBaseParasite"/>
        </authorList>
    </citation>
    <scope>IDENTIFICATION</scope>
</reference>
<dbReference type="Proteomes" id="UP000887580">
    <property type="component" value="Unplaced"/>
</dbReference>